<dbReference type="SUPFAM" id="SSF54523">
    <property type="entry name" value="Pili subunits"/>
    <property type="match status" value="1"/>
</dbReference>
<keyword evidence="1" id="KW-0472">Membrane</keyword>
<protein>
    <submittedName>
        <fullName evidence="3">Prepilin-type N-terminal cleavage/methylation domain-containing protein</fullName>
    </submittedName>
</protein>
<gene>
    <name evidence="3" type="ORF">ENT60_01980</name>
    <name evidence="2" type="ORF">ENU28_00300</name>
</gene>
<dbReference type="InterPro" id="IPR045584">
    <property type="entry name" value="Pilin-like"/>
</dbReference>
<keyword evidence="1" id="KW-1133">Transmembrane helix</keyword>
<reference evidence="3" key="1">
    <citation type="journal article" date="2020" name="mSystems">
        <title>Genome- and Community-Level Interaction Insights into Carbon Utilization and Element Cycling Functions of Hydrothermarchaeota in Hydrothermal Sediment.</title>
        <authorList>
            <person name="Zhou Z."/>
            <person name="Liu Y."/>
            <person name="Xu W."/>
            <person name="Pan J."/>
            <person name="Luo Z.H."/>
            <person name="Li M."/>
        </authorList>
    </citation>
    <scope>NUCLEOTIDE SEQUENCE [LARGE SCALE GENOMIC DNA]</scope>
    <source>
        <strain evidence="3">SpSt-594</strain>
        <strain evidence="2">SpSt-655</strain>
    </source>
</reference>
<dbReference type="InterPro" id="IPR012902">
    <property type="entry name" value="N_methyl_site"/>
</dbReference>
<feature type="transmembrane region" description="Helical" evidence="1">
    <location>
        <begin position="7"/>
        <end position="30"/>
    </location>
</feature>
<evidence type="ECO:0000313" key="2">
    <source>
        <dbReference type="EMBL" id="HGQ54886.1"/>
    </source>
</evidence>
<dbReference type="PROSITE" id="PS00409">
    <property type="entry name" value="PROKAR_NTER_METHYL"/>
    <property type="match status" value="1"/>
</dbReference>
<keyword evidence="1" id="KW-0812">Transmembrane</keyword>
<comment type="caution">
    <text evidence="3">The sequence shown here is derived from an EMBL/GenBank/DDBJ whole genome shotgun (WGS) entry which is preliminary data.</text>
</comment>
<evidence type="ECO:0000313" key="3">
    <source>
        <dbReference type="EMBL" id="HGU47316.1"/>
    </source>
</evidence>
<dbReference type="Pfam" id="PF07963">
    <property type="entry name" value="N_methyl"/>
    <property type="match status" value="1"/>
</dbReference>
<dbReference type="Gene3D" id="3.30.700.10">
    <property type="entry name" value="Glycoprotein, Type 4 Pilin"/>
    <property type="match status" value="1"/>
</dbReference>
<dbReference type="EMBL" id="DSZH01000092">
    <property type="protein sequence ID" value="HGU47316.1"/>
    <property type="molecule type" value="Genomic_DNA"/>
</dbReference>
<organism evidence="3">
    <name type="scientific">candidate division WOR-3 bacterium</name>
    <dbReference type="NCBI Taxonomy" id="2052148"/>
    <lineage>
        <taxon>Bacteria</taxon>
        <taxon>Bacteria division WOR-3</taxon>
    </lineage>
</organism>
<proteinExistence type="predicted"/>
<dbReference type="NCBIfam" id="TIGR02532">
    <property type="entry name" value="IV_pilin_GFxxxE"/>
    <property type="match status" value="1"/>
</dbReference>
<dbReference type="EMBL" id="DTBX01000011">
    <property type="protein sequence ID" value="HGQ54886.1"/>
    <property type="molecule type" value="Genomic_DNA"/>
</dbReference>
<sequence length="377" mass="42847">MKRNKGVTLLEMIVVMVIIGILAGISLSAIDRIRERSQIDETMEELKKLGKAITGDPELIIDGKRVDFGYVGDMGKLPDSLGALVNNEGGLWKGPYLKLDFLEDKESYKIDAWGRYYQYTPEDLAIRSFANGRFTLTYKIAENYNDLFNNKIYGYVYDSEKNPPGNMAVNFRVSCEYPKDGEIVYVESIPHWDGFFSFENIPIGIHLVKVYSPKETLRKYVTVLPKSQVFVEFRLPGIFRGGLVYVNNSAVSFSIAPDTNFNNFSFKLFNPTTETIRINSFNLISLSSSDSIFYETIVIDSVIVADFDGGNRFGTNENVDFNRIDSMVVFFPHAIRMFTLLGFYNNRRPNGDMPVNLRNKLVKIRTSDGSVNQFLIP</sequence>
<accession>A0A7C4S1F0</accession>
<evidence type="ECO:0000256" key="1">
    <source>
        <dbReference type="SAM" id="Phobius"/>
    </source>
</evidence>
<name>A0A7C4S1F0_UNCW3</name>
<dbReference type="AlphaFoldDB" id="A0A7C4S1F0"/>